<proteinExistence type="inferred from homology"/>
<feature type="transmembrane region" description="Helical" evidence="9">
    <location>
        <begin position="119"/>
        <end position="137"/>
    </location>
</feature>
<keyword evidence="7" id="KW-0462">Maltose metabolism</keyword>
<feature type="transmembrane region" description="Helical" evidence="9">
    <location>
        <begin position="216"/>
        <end position="237"/>
    </location>
</feature>
<evidence type="ECO:0000259" key="10">
    <source>
        <dbReference type="PROSITE" id="PS50850"/>
    </source>
</evidence>
<feature type="transmembrane region" description="Helical" evidence="9">
    <location>
        <begin position="362"/>
        <end position="381"/>
    </location>
</feature>
<feature type="transmembrane region" description="Helical" evidence="9">
    <location>
        <begin position="143"/>
        <end position="165"/>
    </location>
</feature>
<comment type="similarity">
    <text evidence="2 8">Belongs to the major facilitator superfamily. Sugar transporter (TC 2.A.1.1) family.</text>
</comment>
<dbReference type="InterPro" id="IPR036259">
    <property type="entry name" value="MFS_trans_sf"/>
</dbReference>
<keyword evidence="12" id="KW-1185">Reference proteome</keyword>
<dbReference type="Proteomes" id="UP000054321">
    <property type="component" value="Unassembled WGS sequence"/>
</dbReference>
<dbReference type="InterPro" id="IPR020846">
    <property type="entry name" value="MFS_dom"/>
</dbReference>
<dbReference type="InParanoid" id="A0A0C3GE34"/>
<dbReference type="InterPro" id="IPR005828">
    <property type="entry name" value="MFS_sugar_transport-like"/>
</dbReference>
<reference evidence="12" key="2">
    <citation type="submission" date="2015-01" db="EMBL/GenBank/DDBJ databases">
        <title>Evolutionary Origins and Diversification of the Mycorrhizal Mutualists.</title>
        <authorList>
            <consortium name="DOE Joint Genome Institute"/>
            <consortium name="Mycorrhizal Genomics Consortium"/>
            <person name="Kohler A."/>
            <person name="Kuo A."/>
            <person name="Nagy L.G."/>
            <person name="Floudas D."/>
            <person name="Copeland A."/>
            <person name="Barry K.W."/>
            <person name="Cichocki N."/>
            <person name="Veneault-Fourrey C."/>
            <person name="LaButti K."/>
            <person name="Lindquist E.A."/>
            <person name="Lipzen A."/>
            <person name="Lundell T."/>
            <person name="Morin E."/>
            <person name="Murat C."/>
            <person name="Riley R."/>
            <person name="Ohm R."/>
            <person name="Sun H."/>
            <person name="Tunlid A."/>
            <person name="Henrissat B."/>
            <person name="Grigoriev I.V."/>
            <person name="Hibbett D.S."/>
            <person name="Martin F."/>
        </authorList>
    </citation>
    <scope>NUCLEOTIDE SEQUENCE [LARGE SCALE GENOMIC DNA]</scope>
    <source>
        <strain evidence="12">Zn</strain>
    </source>
</reference>
<organism evidence="11 12">
    <name type="scientific">Oidiodendron maius (strain Zn)</name>
    <dbReference type="NCBI Taxonomy" id="913774"/>
    <lineage>
        <taxon>Eukaryota</taxon>
        <taxon>Fungi</taxon>
        <taxon>Dikarya</taxon>
        <taxon>Ascomycota</taxon>
        <taxon>Pezizomycotina</taxon>
        <taxon>Leotiomycetes</taxon>
        <taxon>Leotiomycetes incertae sedis</taxon>
        <taxon>Myxotrichaceae</taxon>
        <taxon>Oidiodendron</taxon>
    </lineage>
</organism>
<gene>
    <name evidence="11" type="ORF">OIDMADRAFT_172731</name>
</gene>
<evidence type="ECO:0000313" key="11">
    <source>
        <dbReference type="EMBL" id="KIM94415.1"/>
    </source>
</evidence>
<keyword evidence="4 9" id="KW-0812">Transmembrane</keyword>
<feature type="transmembrane region" description="Helical" evidence="9">
    <location>
        <begin position="465"/>
        <end position="481"/>
    </location>
</feature>
<feature type="transmembrane region" description="Helical" evidence="9">
    <location>
        <begin position="300"/>
        <end position="323"/>
    </location>
</feature>
<dbReference type="SUPFAM" id="SSF103473">
    <property type="entry name" value="MFS general substrate transporter"/>
    <property type="match status" value="1"/>
</dbReference>
<evidence type="ECO:0000256" key="3">
    <source>
        <dbReference type="ARBA" id="ARBA00022448"/>
    </source>
</evidence>
<evidence type="ECO:0000256" key="5">
    <source>
        <dbReference type="ARBA" id="ARBA00022989"/>
    </source>
</evidence>
<comment type="subcellular location">
    <subcellularLocation>
        <location evidence="1">Membrane</location>
        <topology evidence="1">Multi-pass membrane protein</topology>
    </subcellularLocation>
</comment>
<dbReference type="PANTHER" id="PTHR48022:SF5">
    <property type="entry name" value="ALPHA-GLUCOSIDES PERMEASE MPH2-RELATED"/>
    <property type="match status" value="1"/>
</dbReference>
<feature type="domain" description="Major facilitator superfamily (MFS) profile" evidence="10">
    <location>
        <begin position="39"/>
        <end position="487"/>
    </location>
</feature>
<feature type="transmembrane region" description="Helical" evidence="9">
    <location>
        <begin position="338"/>
        <end position="355"/>
    </location>
</feature>
<dbReference type="FunCoup" id="A0A0C3GE34">
    <property type="interactions" value="62"/>
</dbReference>
<dbReference type="OrthoDB" id="6612291at2759"/>
<dbReference type="AlphaFoldDB" id="A0A0C3GE34"/>
<feature type="transmembrane region" description="Helical" evidence="9">
    <location>
        <begin position="177"/>
        <end position="196"/>
    </location>
</feature>
<evidence type="ECO:0000256" key="2">
    <source>
        <dbReference type="ARBA" id="ARBA00010992"/>
    </source>
</evidence>
<dbReference type="Gene3D" id="1.20.1250.20">
    <property type="entry name" value="MFS general substrate transporter like domains"/>
    <property type="match status" value="1"/>
</dbReference>
<keyword evidence="5 9" id="KW-1133">Transmembrane helix</keyword>
<evidence type="ECO:0000256" key="8">
    <source>
        <dbReference type="RuleBase" id="RU003346"/>
    </source>
</evidence>
<reference evidence="11 12" key="1">
    <citation type="submission" date="2014-04" db="EMBL/GenBank/DDBJ databases">
        <authorList>
            <consortium name="DOE Joint Genome Institute"/>
            <person name="Kuo A."/>
            <person name="Martino E."/>
            <person name="Perotto S."/>
            <person name="Kohler A."/>
            <person name="Nagy L.G."/>
            <person name="Floudas D."/>
            <person name="Copeland A."/>
            <person name="Barry K.W."/>
            <person name="Cichocki N."/>
            <person name="Veneault-Fourrey C."/>
            <person name="LaButti K."/>
            <person name="Lindquist E.A."/>
            <person name="Lipzen A."/>
            <person name="Lundell T."/>
            <person name="Morin E."/>
            <person name="Murat C."/>
            <person name="Sun H."/>
            <person name="Tunlid A."/>
            <person name="Henrissat B."/>
            <person name="Grigoriev I.V."/>
            <person name="Hibbett D.S."/>
            <person name="Martin F."/>
            <person name="Nordberg H.P."/>
            <person name="Cantor M.N."/>
            <person name="Hua S.X."/>
        </authorList>
    </citation>
    <scope>NUCLEOTIDE SEQUENCE [LARGE SCALE GENOMIC DNA]</scope>
    <source>
        <strain evidence="11 12">Zn</strain>
    </source>
</reference>
<dbReference type="FunFam" id="1.20.1250.20:FF:000149">
    <property type="entry name" value="MFS transporter, SP family, general alpha glucoside:H+ symporter"/>
    <property type="match status" value="1"/>
</dbReference>
<dbReference type="PANTHER" id="PTHR48022">
    <property type="entry name" value="PLASTIDIC GLUCOSE TRANSPORTER 4"/>
    <property type="match status" value="1"/>
</dbReference>
<dbReference type="InterPro" id="IPR003663">
    <property type="entry name" value="Sugar/inositol_transpt"/>
</dbReference>
<dbReference type="EMBL" id="KN832890">
    <property type="protein sequence ID" value="KIM94415.1"/>
    <property type="molecule type" value="Genomic_DNA"/>
</dbReference>
<dbReference type="InterPro" id="IPR050360">
    <property type="entry name" value="MFS_Sugar_Transporters"/>
</dbReference>
<feature type="transmembrane region" description="Helical" evidence="9">
    <location>
        <begin position="436"/>
        <end position="453"/>
    </location>
</feature>
<dbReference type="GO" id="GO:0005351">
    <property type="term" value="F:carbohydrate:proton symporter activity"/>
    <property type="evidence" value="ECO:0007669"/>
    <property type="project" value="TreeGrafter"/>
</dbReference>
<dbReference type="GO" id="GO:0000023">
    <property type="term" value="P:maltose metabolic process"/>
    <property type="evidence" value="ECO:0007669"/>
    <property type="project" value="UniProtKB-KW"/>
</dbReference>
<sequence length="544" mass="60556">MATDTKVVSPNFEAKEATQVEKSMTLSQAIKLYPKAIGWSILLSTAIVMEGYDLSLLGNFYAFPPFTQKYGVLTPGSNPPSYQIPATWQNGLSNGAQVGEILGLYGAGIVVDRIGYRKTILIALFSMGCFIFIPFFAQNLTTLLIGEIMQGIPWGVFQTMTTAYASEVAPVALRAYLTTYVNLCWVMGQFISAGVLRSFLTKNGQWSYRIPFAIQWIWPLPLFIGCLFAPESPWWYVRKGNIAEAKKSLLRLTTAGVDPDFNADETIAMMIHTNEIEKEIQAGTSYLDCFRGVDARRTEIVSATWVVQAFCGSAFMTFSTYFYENAGLATTNAFDLNMAQYALGAIGTIASWFLVRWAGRRTLYVWGLTIMFFLLLIIGFVGIEPSSNKSASWAIGSMLLVYTFIYDLTIGPVCYSLVAEISSTRLKAKSIVLARNFYNIACIINNIIAPRMINPTAWNWGAKSGLFWAGICFLCLAWTYFRLPEPKGRTYGEIDILFERGVSARKFRETEVDEFSGNISDSARSDADALNSEMKAEVQIQENV</sequence>
<dbReference type="PROSITE" id="PS00217">
    <property type="entry name" value="SUGAR_TRANSPORT_2"/>
    <property type="match status" value="1"/>
</dbReference>
<evidence type="ECO:0000256" key="9">
    <source>
        <dbReference type="SAM" id="Phobius"/>
    </source>
</evidence>
<dbReference type="PROSITE" id="PS50850">
    <property type="entry name" value="MFS"/>
    <property type="match status" value="1"/>
</dbReference>
<dbReference type="HOGENOM" id="CLU_001265_11_5_1"/>
<dbReference type="GO" id="GO:0016020">
    <property type="term" value="C:membrane"/>
    <property type="evidence" value="ECO:0007669"/>
    <property type="project" value="UniProtKB-SubCell"/>
</dbReference>
<evidence type="ECO:0000256" key="1">
    <source>
        <dbReference type="ARBA" id="ARBA00004141"/>
    </source>
</evidence>
<evidence type="ECO:0000313" key="12">
    <source>
        <dbReference type="Proteomes" id="UP000054321"/>
    </source>
</evidence>
<name>A0A0C3GE34_OIDMZ</name>
<dbReference type="NCBIfam" id="TIGR00879">
    <property type="entry name" value="SP"/>
    <property type="match status" value="1"/>
</dbReference>
<feature type="transmembrane region" description="Helical" evidence="9">
    <location>
        <begin position="393"/>
        <end position="415"/>
    </location>
</feature>
<evidence type="ECO:0000256" key="6">
    <source>
        <dbReference type="ARBA" id="ARBA00023136"/>
    </source>
</evidence>
<keyword evidence="3 8" id="KW-0813">Transport</keyword>
<protein>
    <recommendedName>
        <fullName evidence="10">Major facilitator superfamily (MFS) profile domain-containing protein</fullName>
    </recommendedName>
</protein>
<evidence type="ECO:0000256" key="7">
    <source>
        <dbReference type="ARBA" id="ARBA00026248"/>
    </source>
</evidence>
<keyword evidence="6 9" id="KW-0472">Membrane</keyword>
<accession>A0A0C3GE34</accession>
<dbReference type="Pfam" id="PF00083">
    <property type="entry name" value="Sugar_tr"/>
    <property type="match status" value="1"/>
</dbReference>
<dbReference type="InterPro" id="IPR005829">
    <property type="entry name" value="Sugar_transporter_CS"/>
</dbReference>
<evidence type="ECO:0000256" key="4">
    <source>
        <dbReference type="ARBA" id="ARBA00022692"/>
    </source>
</evidence>